<dbReference type="InterPro" id="IPR016181">
    <property type="entry name" value="Acyl_CoA_acyltransferase"/>
</dbReference>
<dbReference type="AlphaFoldDB" id="A0A975GP25"/>
<dbReference type="PANTHER" id="PTHR43334:SF1">
    <property type="entry name" value="3-HYDROXYPROPIONATE--COA LIGASE [ADP-FORMING]"/>
    <property type="match status" value="1"/>
</dbReference>
<dbReference type="Gene3D" id="3.30.1490.20">
    <property type="entry name" value="ATP-grasp fold, A domain"/>
    <property type="match status" value="1"/>
</dbReference>
<evidence type="ECO:0000259" key="6">
    <source>
        <dbReference type="PROSITE" id="PS50975"/>
    </source>
</evidence>
<gene>
    <name evidence="8" type="ORF">dnm_046180</name>
</gene>
<evidence type="ECO:0000256" key="4">
    <source>
        <dbReference type="ARBA" id="ARBA00060888"/>
    </source>
</evidence>
<dbReference type="GO" id="GO:0005524">
    <property type="term" value="F:ATP binding"/>
    <property type="evidence" value="ECO:0007669"/>
    <property type="project" value="UniProtKB-UniRule"/>
</dbReference>
<dbReference type="SMART" id="SM00881">
    <property type="entry name" value="CoA_binding"/>
    <property type="match status" value="1"/>
</dbReference>
<evidence type="ECO:0000313" key="9">
    <source>
        <dbReference type="Proteomes" id="UP000663722"/>
    </source>
</evidence>
<proteinExistence type="inferred from homology"/>
<dbReference type="PROSITE" id="PS50975">
    <property type="entry name" value="ATP_GRASP"/>
    <property type="match status" value="1"/>
</dbReference>
<dbReference type="Pfam" id="PF13302">
    <property type="entry name" value="Acetyltransf_3"/>
    <property type="match status" value="1"/>
</dbReference>
<evidence type="ECO:0000313" key="8">
    <source>
        <dbReference type="EMBL" id="QTA88571.1"/>
    </source>
</evidence>
<protein>
    <submittedName>
        <fullName evidence="8">CoA ligase domain-containing protein</fullName>
    </submittedName>
</protein>
<feature type="domain" description="ATP-grasp" evidence="6">
    <location>
        <begin position="496"/>
        <end position="532"/>
    </location>
</feature>
<dbReference type="EMBL" id="CP061800">
    <property type="protein sequence ID" value="QTA88571.1"/>
    <property type="molecule type" value="Genomic_DNA"/>
</dbReference>
<accession>A0A975GP25</accession>
<dbReference type="CDD" id="cd04301">
    <property type="entry name" value="NAT_SF"/>
    <property type="match status" value="1"/>
</dbReference>
<dbReference type="SUPFAM" id="SSF52210">
    <property type="entry name" value="Succinyl-CoA synthetase domains"/>
    <property type="match status" value="2"/>
</dbReference>
<dbReference type="InterPro" id="IPR013815">
    <property type="entry name" value="ATP_grasp_subdomain_1"/>
</dbReference>
<sequence>MGVHNLDKMFQPKSVAVIGASEKQGTIGSALMRNLIQGGYTGEIYPVNPKRKTIWNLEAYPSIPDINAQPDLAIIATPITTASRIVRECSEAGVGGAVIISAGGKEMGEKGREIEAEIKKEAEHSGLRIIGPNCLGIVSTQSKLNASFAGRMPLPGKMALVAQSGAICTSILDLSLKEKMGFSYFVSIGSMLDADFGDMIDYLGSDYKVSSIVMYIESLTHFRKFMSAARAVSRIKPIIAYKAGRSQAGARAAASHTGALAGEDAIYDAAFKRAGIIRVKTFEELFDCAELLAKQPRPLGSGLAIVTNAGGPGVMAVDALDYYGVEPVALSSETLGKLNEILPPHWSHGNPIDILGDAPPERFRKVVEICLKAREINGLLIMTAPQALTDPTDIAKSVADLLQGKPYPVFTSWMGGADMEKGREIFNEAGIPTFDTAERAVRAFMDLHRYGKKIEMLQEIPPRLPGKLEFEQEKAKAIIQKGLKRENPLLTETEAKDLLTAYGIPVNPTHVAVSEDEAVRKATDMGFPVAMKIYSRDITHKSDAGGVKLNLTSENDVRNAFTRIMADAKAYDPKADIEGVTIQPMLRRPDYELILGTKKDRDFGPVILFGMGGIMTEVLKDRSLALPPLNRLLARQIMEQTKVYRILQGYRNHPPANLMLLEEILIRLSQLVTDFPEIEELDMNPVLVVGNDVRAVDARVLLKPSDVPSPLHLVISSYPNHHEIRAETKHGDKIFIRPVRPEDAPLFTKLFYSLSPQSVYFRFFSPIKHLRHEVLARFTQIDYDREIGLVAIHESSTEGENGGEEMLGVARVITEAGGKKAEFSVLISDSWQGKGIGAALLERCLEIAKEHGDIQKVWGIVLPENRNMLALGRKLGFTIQKDPDSNDYLLSLEFQKA</sequence>
<organism evidence="8 9">
    <name type="scientific">Desulfonema magnum</name>
    <dbReference type="NCBI Taxonomy" id="45655"/>
    <lineage>
        <taxon>Bacteria</taxon>
        <taxon>Pseudomonadati</taxon>
        <taxon>Thermodesulfobacteriota</taxon>
        <taxon>Desulfobacteria</taxon>
        <taxon>Desulfobacterales</taxon>
        <taxon>Desulfococcaceae</taxon>
        <taxon>Desulfonema</taxon>
    </lineage>
</organism>
<evidence type="ECO:0000256" key="1">
    <source>
        <dbReference type="ARBA" id="ARBA00022598"/>
    </source>
</evidence>
<evidence type="ECO:0000256" key="3">
    <source>
        <dbReference type="ARBA" id="ARBA00022840"/>
    </source>
</evidence>
<dbReference type="Gene3D" id="3.30.470.20">
    <property type="entry name" value="ATP-grasp fold, B domain"/>
    <property type="match status" value="1"/>
</dbReference>
<dbReference type="InterPro" id="IPR016102">
    <property type="entry name" value="Succinyl-CoA_synth-like"/>
</dbReference>
<dbReference type="Pfam" id="PF13380">
    <property type="entry name" value="CoA_binding_2"/>
    <property type="match status" value="1"/>
</dbReference>
<dbReference type="InterPro" id="IPR011761">
    <property type="entry name" value="ATP-grasp"/>
</dbReference>
<keyword evidence="1 8" id="KW-0436">Ligase</keyword>
<dbReference type="Gene3D" id="3.40.630.30">
    <property type="match status" value="1"/>
</dbReference>
<dbReference type="GO" id="GO:0046872">
    <property type="term" value="F:metal ion binding"/>
    <property type="evidence" value="ECO:0007669"/>
    <property type="project" value="InterPro"/>
</dbReference>
<comment type="similarity">
    <text evidence="4">In the N-terminal section; belongs to the acetate CoA ligase alpha subunit family.</text>
</comment>
<dbReference type="GO" id="GO:0043758">
    <property type="term" value="F:acetate-CoA ligase (ADP-forming) activity"/>
    <property type="evidence" value="ECO:0007669"/>
    <property type="project" value="InterPro"/>
</dbReference>
<dbReference type="InterPro" id="IPR003781">
    <property type="entry name" value="CoA-bd"/>
</dbReference>
<dbReference type="InterPro" id="IPR000182">
    <property type="entry name" value="GNAT_dom"/>
</dbReference>
<dbReference type="Pfam" id="PF13607">
    <property type="entry name" value="Succ_CoA_lig"/>
    <property type="match status" value="1"/>
</dbReference>
<dbReference type="Gene3D" id="3.40.50.720">
    <property type="entry name" value="NAD(P)-binding Rossmann-like Domain"/>
    <property type="match status" value="1"/>
</dbReference>
<dbReference type="KEGG" id="dmm:dnm_046180"/>
<dbReference type="InterPro" id="IPR043938">
    <property type="entry name" value="Ligase_CoA_dom"/>
</dbReference>
<reference evidence="8" key="1">
    <citation type="journal article" date="2021" name="Microb. Physiol.">
        <title>Proteogenomic Insights into the Physiology of Marine, Sulfate-Reducing, Filamentous Desulfonema limicola and Desulfonema magnum.</title>
        <authorList>
            <person name="Schnaars V."/>
            <person name="Wohlbrand L."/>
            <person name="Scheve S."/>
            <person name="Hinrichs C."/>
            <person name="Reinhardt R."/>
            <person name="Rabus R."/>
        </authorList>
    </citation>
    <scope>NUCLEOTIDE SEQUENCE</scope>
    <source>
        <strain evidence="8">4be13</strain>
    </source>
</reference>
<dbReference type="Pfam" id="PF19045">
    <property type="entry name" value="Ligase_CoA_2"/>
    <property type="match status" value="1"/>
</dbReference>
<dbReference type="GO" id="GO:0016747">
    <property type="term" value="F:acyltransferase activity, transferring groups other than amino-acyl groups"/>
    <property type="evidence" value="ECO:0007669"/>
    <property type="project" value="InterPro"/>
</dbReference>
<dbReference type="Pfam" id="PF13549">
    <property type="entry name" value="ATP-grasp_5"/>
    <property type="match status" value="1"/>
</dbReference>
<evidence type="ECO:0000259" key="7">
    <source>
        <dbReference type="PROSITE" id="PS51186"/>
    </source>
</evidence>
<dbReference type="InterPro" id="IPR036291">
    <property type="entry name" value="NAD(P)-bd_dom_sf"/>
</dbReference>
<dbReference type="Gene3D" id="3.40.50.261">
    <property type="entry name" value="Succinyl-CoA synthetase domains"/>
    <property type="match status" value="2"/>
</dbReference>
<evidence type="ECO:0000256" key="5">
    <source>
        <dbReference type="PROSITE-ProRule" id="PRU00409"/>
    </source>
</evidence>
<keyword evidence="2 5" id="KW-0547">Nucleotide-binding</keyword>
<dbReference type="InterPro" id="IPR051538">
    <property type="entry name" value="Acyl-CoA_Synth/Transferase"/>
</dbReference>
<dbReference type="FunFam" id="3.30.1490.20:FF:000020">
    <property type="entry name" value="Protein lysine acetyltransferase"/>
    <property type="match status" value="1"/>
</dbReference>
<feature type="domain" description="N-acetyltransferase" evidence="7">
    <location>
        <begin position="734"/>
        <end position="895"/>
    </location>
</feature>
<evidence type="ECO:0000256" key="2">
    <source>
        <dbReference type="ARBA" id="ARBA00022741"/>
    </source>
</evidence>
<dbReference type="SUPFAM" id="SSF56059">
    <property type="entry name" value="Glutathione synthetase ATP-binding domain-like"/>
    <property type="match status" value="1"/>
</dbReference>
<keyword evidence="9" id="KW-1185">Reference proteome</keyword>
<name>A0A975GP25_9BACT</name>
<dbReference type="Proteomes" id="UP000663722">
    <property type="component" value="Chromosome"/>
</dbReference>
<dbReference type="InterPro" id="IPR032875">
    <property type="entry name" value="Succ_CoA_lig_flav_dom"/>
</dbReference>
<dbReference type="PANTHER" id="PTHR43334">
    <property type="entry name" value="ACETATE--COA LIGASE [ADP-FORMING]"/>
    <property type="match status" value="1"/>
</dbReference>
<dbReference type="SUPFAM" id="SSF51735">
    <property type="entry name" value="NAD(P)-binding Rossmann-fold domains"/>
    <property type="match status" value="1"/>
</dbReference>
<dbReference type="PROSITE" id="PS51186">
    <property type="entry name" value="GNAT"/>
    <property type="match status" value="1"/>
</dbReference>
<dbReference type="RefSeq" id="WP_207683276.1">
    <property type="nucleotide sequence ID" value="NZ_CP061800.1"/>
</dbReference>
<keyword evidence="3 5" id="KW-0067">ATP-binding</keyword>
<dbReference type="SUPFAM" id="SSF55729">
    <property type="entry name" value="Acyl-CoA N-acyltransferases (Nat)"/>
    <property type="match status" value="1"/>
</dbReference>